<feature type="transmembrane region" description="Helical" evidence="1">
    <location>
        <begin position="30"/>
        <end position="50"/>
    </location>
</feature>
<dbReference type="Proteomes" id="UP000016638">
    <property type="component" value="Unassembled WGS sequence"/>
</dbReference>
<dbReference type="InterPro" id="IPR018580">
    <property type="entry name" value="Uncharacterised_YfhO"/>
</dbReference>
<sequence length="929" mass="101393">MVCGDHMNQLTCGKRLLHYVRHPTSKHRYIMVYCAMFALMFLCFAGPALVVHRGFIYAIDGTSQQYPFFLLEGEWLRNLLYNVFVLHTFQVPQWTMLLGYGTDYITALSSYTGNPFYLISVFSTPENGELLLSLTIPLQLACASGIFTRLCRYHGKDRFMAMVGGLSYAFMGYSVNAYTQTPFLLWVVAAPLVLLGVDEVIDGRSPVTLIVATALCFLNSISLSYQVCLLLVLYCSVRFALTFARRTPREFILLFMRVAIPLVLGAMIGMALFLPVVMSIVGQTRLGVERALSLWFSRGYYKLLVTSFLSVSWPGVDGTPIGGLALSSLCAITLFALRRREHPSANAELRVARVLSIAFMIVLFFPVPSSVLNGMSYPSLRWTWAVSLLLAYVTVLVLPLLPRLSQVERARFVVLWLVYGAMALWATHRAPSWPLIAALILVVALLVVMCQPPRGLLVRRVMTCGALVASCLALFGPYFWAEGYGQTIPFNSAYPSLYAHTPLSLLGDRNLSSSDRYTLRGMGPERNTSVIVGAPGDTFYNSLYSNETDELLSSLGLISHTNNFSWTGFDARLGLEALSGVDCLVAPVGDSSYPYPAIGYMLSQADTYHSGSQTFGCYEAEAPVRLGTLHAVTYPRSLYDALNMVQRQNLLISGVVLEHGVGAVAPASPGVPALGISDATPIALEASQPSETAVVGEGEVDVADGGATVTLPVDIPAGEKAYLMLRGLSFQGRSALDAHAFVRVTSGQASESVMQANALETWYGNKHDWVIDLGTDSQQRSSIVLTFSNAGQYGLQAIETVFENEAMSAQLVRDFANEGPTDLAFDSQDGNLMQGSMEVTAAEGRTLLVRVPYGRGWSATVDDTPVDIDRADVAFMAIHLSQGSHRVVFRYQTPYLAVGACVSGAGLLLALLYVKLFIKKLARVSGKHE</sequence>
<feature type="transmembrane region" description="Helical" evidence="1">
    <location>
        <begin position="254"/>
        <end position="278"/>
    </location>
</feature>
<evidence type="ECO:0000256" key="1">
    <source>
        <dbReference type="SAM" id="Phobius"/>
    </source>
</evidence>
<evidence type="ECO:0000313" key="2">
    <source>
        <dbReference type="EMBL" id="ERL07676.1"/>
    </source>
</evidence>
<feature type="transmembrane region" description="Helical" evidence="1">
    <location>
        <begin position="461"/>
        <end position="480"/>
    </location>
</feature>
<accession>U2V4T8</accession>
<organism evidence="2 3">
    <name type="scientific">Olsenella profusa F0195</name>
    <dbReference type="NCBI Taxonomy" id="1125712"/>
    <lineage>
        <taxon>Bacteria</taxon>
        <taxon>Bacillati</taxon>
        <taxon>Actinomycetota</taxon>
        <taxon>Coriobacteriia</taxon>
        <taxon>Coriobacteriales</taxon>
        <taxon>Atopobiaceae</taxon>
        <taxon>Olsenella</taxon>
    </lineage>
</organism>
<feature type="transmembrane region" description="Helical" evidence="1">
    <location>
        <begin position="130"/>
        <end position="147"/>
    </location>
</feature>
<reference evidence="2 3" key="1">
    <citation type="submission" date="2013-08" db="EMBL/GenBank/DDBJ databases">
        <authorList>
            <person name="Durkin A.S."/>
            <person name="Haft D.R."/>
            <person name="McCorrison J."/>
            <person name="Torralba M."/>
            <person name="Gillis M."/>
            <person name="Haft D.H."/>
            <person name="Methe B."/>
            <person name="Sutton G."/>
            <person name="Nelson K.E."/>
        </authorList>
    </citation>
    <scope>NUCLEOTIDE SEQUENCE [LARGE SCALE GENOMIC DNA]</scope>
    <source>
        <strain evidence="2 3">F0195</strain>
    </source>
</reference>
<dbReference type="Pfam" id="PF09586">
    <property type="entry name" value="YfhO"/>
    <property type="match status" value="1"/>
</dbReference>
<keyword evidence="1" id="KW-0472">Membrane</keyword>
<feature type="transmembrane region" description="Helical" evidence="1">
    <location>
        <begin position="379"/>
        <end position="398"/>
    </location>
</feature>
<evidence type="ECO:0000313" key="3">
    <source>
        <dbReference type="Proteomes" id="UP000016638"/>
    </source>
</evidence>
<protein>
    <submittedName>
        <fullName evidence="2">Membrane protein YfhO</fullName>
    </submittedName>
</protein>
<feature type="transmembrane region" description="Helical" evidence="1">
    <location>
        <begin position="432"/>
        <end position="449"/>
    </location>
</feature>
<feature type="transmembrane region" description="Helical" evidence="1">
    <location>
        <begin position="183"/>
        <end position="201"/>
    </location>
</feature>
<feature type="transmembrane region" description="Helical" evidence="1">
    <location>
        <begin position="349"/>
        <end position="367"/>
    </location>
</feature>
<proteinExistence type="predicted"/>
<dbReference type="PATRIC" id="fig|1125712.3.peg.1592"/>
<name>U2V4T8_9ACTN</name>
<dbReference type="PANTHER" id="PTHR38454:SF1">
    <property type="entry name" value="INTEGRAL MEMBRANE PROTEIN"/>
    <property type="match status" value="1"/>
</dbReference>
<dbReference type="AlphaFoldDB" id="U2V4T8"/>
<gene>
    <name evidence="2" type="ORF">HMPREF1316_2247</name>
</gene>
<dbReference type="eggNOG" id="COG4485">
    <property type="taxonomic scope" value="Bacteria"/>
</dbReference>
<dbReference type="EMBL" id="AWEZ01000056">
    <property type="protein sequence ID" value="ERL07676.1"/>
    <property type="molecule type" value="Genomic_DNA"/>
</dbReference>
<keyword evidence="3" id="KW-1185">Reference proteome</keyword>
<feature type="transmembrane region" description="Helical" evidence="1">
    <location>
        <begin position="410"/>
        <end position="426"/>
    </location>
</feature>
<keyword evidence="1" id="KW-1133">Transmembrane helix</keyword>
<comment type="caution">
    <text evidence="2">The sequence shown here is derived from an EMBL/GenBank/DDBJ whole genome shotgun (WGS) entry which is preliminary data.</text>
</comment>
<keyword evidence="1" id="KW-0812">Transmembrane</keyword>
<dbReference type="STRING" id="1125712.HMPREF1316_2247"/>
<feature type="transmembrane region" description="Helical" evidence="1">
    <location>
        <begin position="895"/>
        <end position="918"/>
    </location>
</feature>
<feature type="transmembrane region" description="Helical" evidence="1">
    <location>
        <begin position="321"/>
        <end position="337"/>
    </location>
</feature>
<feature type="transmembrane region" description="Helical" evidence="1">
    <location>
        <begin position="208"/>
        <end position="234"/>
    </location>
</feature>
<dbReference type="PANTHER" id="PTHR38454">
    <property type="entry name" value="INTEGRAL MEMBRANE PROTEIN-RELATED"/>
    <property type="match status" value="1"/>
</dbReference>